<accession>A0A5J9WEY1</accession>
<feature type="compositionally biased region" description="Polar residues" evidence="1">
    <location>
        <begin position="1"/>
        <end position="12"/>
    </location>
</feature>
<reference evidence="2 3" key="1">
    <citation type="journal article" date="2019" name="Sci. Rep.">
        <title>A high-quality genome of Eragrostis curvula grass provides insights into Poaceae evolution and supports new strategies to enhance forage quality.</title>
        <authorList>
            <person name="Carballo J."/>
            <person name="Santos B.A.C.M."/>
            <person name="Zappacosta D."/>
            <person name="Garbus I."/>
            <person name="Selva J.P."/>
            <person name="Gallo C.A."/>
            <person name="Diaz A."/>
            <person name="Albertini E."/>
            <person name="Caccamo M."/>
            <person name="Echenique V."/>
        </authorList>
    </citation>
    <scope>NUCLEOTIDE SEQUENCE [LARGE SCALE GENOMIC DNA]</scope>
    <source>
        <strain evidence="3">cv. Victoria</strain>
        <tissue evidence="2">Leaf</tissue>
    </source>
</reference>
<dbReference type="EMBL" id="RWGY01000004">
    <property type="protein sequence ID" value="TVU46516.1"/>
    <property type="molecule type" value="Genomic_DNA"/>
</dbReference>
<dbReference type="InterPro" id="IPR039300">
    <property type="entry name" value="JASON"/>
</dbReference>
<keyword evidence="3" id="KW-1185">Reference proteome</keyword>
<dbReference type="Proteomes" id="UP000324897">
    <property type="component" value="Chromosome 5"/>
</dbReference>
<sequence>MGSFISRSSSRTGPEPSSDLPDQDELARESPSGTTPCSLEAQASDKIQEDGGRCYHHLPQKMRSRVRAPWGRRLVRWASDKLQEDGGGCDHHLPQKTPLLRKEWGSSGIPNTTEKYREDHKVLWHHTPFEERLLKALSAERQCRQRSPALIEGLQEADTRVKSFALSTVRKC</sequence>
<organism evidence="2 3">
    <name type="scientific">Eragrostis curvula</name>
    <name type="common">weeping love grass</name>
    <dbReference type="NCBI Taxonomy" id="38414"/>
    <lineage>
        <taxon>Eukaryota</taxon>
        <taxon>Viridiplantae</taxon>
        <taxon>Streptophyta</taxon>
        <taxon>Embryophyta</taxon>
        <taxon>Tracheophyta</taxon>
        <taxon>Spermatophyta</taxon>
        <taxon>Magnoliopsida</taxon>
        <taxon>Liliopsida</taxon>
        <taxon>Poales</taxon>
        <taxon>Poaceae</taxon>
        <taxon>PACMAD clade</taxon>
        <taxon>Chloridoideae</taxon>
        <taxon>Eragrostideae</taxon>
        <taxon>Eragrostidinae</taxon>
        <taxon>Eragrostis</taxon>
    </lineage>
</organism>
<proteinExistence type="predicted"/>
<dbReference type="PANTHER" id="PTHR33318">
    <property type="entry name" value="ASPARTYL/GLUTAMYL-TRNA(ASN/GLN) AMIDOTRANSFERASE SUBUNIT"/>
    <property type="match status" value="1"/>
</dbReference>
<feature type="region of interest" description="Disordered" evidence="1">
    <location>
        <begin position="1"/>
        <end position="52"/>
    </location>
</feature>
<evidence type="ECO:0000313" key="2">
    <source>
        <dbReference type="EMBL" id="TVU46516.1"/>
    </source>
</evidence>
<dbReference type="AlphaFoldDB" id="A0A5J9WEY1"/>
<evidence type="ECO:0000256" key="1">
    <source>
        <dbReference type="SAM" id="MobiDB-lite"/>
    </source>
</evidence>
<name>A0A5J9WEY1_9POAL</name>
<comment type="caution">
    <text evidence="2">The sequence shown here is derived from an EMBL/GenBank/DDBJ whole genome shotgun (WGS) entry which is preliminary data.</text>
</comment>
<protein>
    <submittedName>
        <fullName evidence="2">Uncharacterized protein</fullName>
    </submittedName>
</protein>
<dbReference type="Gramene" id="TVU46516">
    <property type="protein sequence ID" value="TVU46516"/>
    <property type="gene ID" value="EJB05_06057"/>
</dbReference>
<evidence type="ECO:0000313" key="3">
    <source>
        <dbReference type="Proteomes" id="UP000324897"/>
    </source>
</evidence>
<dbReference type="PANTHER" id="PTHR33318:SF5">
    <property type="entry name" value="OS06G0670100 PROTEIN"/>
    <property type="match status" value="1"/>
</dbReference>
<dbReference type="OrthoDB" id="1932581at2759"/>
<dbReference type="GO" id="GO:0007142">
    <property type="term" value="P:male meiosis II"/>
    <property type="evidence" value="ECO:0007669"/>
    <property type="project" value="InterPro"/>
</dbReference>
<gene>
    <name evidence="2" type="ORF">EJB05_06057</name>
</gene>